<dbReference type="InParanoid" id="A0A2P5F435"/>
<protein>
    <submittedName>
        <fullName evidence="1">Uncharacterized protein</fullName>
    </submittedName>
</protein>
<evidence type="ECO:0000313" key="2">
    <source>
        <dbReference type="Proteomes" id="UP000237000"/>
    </source>
</evidence>
<dbReference type="Proteomes" id="UP000237000">
    <property type="component" value="Unassembled WGS sequence"/>
</dbReference>
<comment type="caution">
    <text evidence="1">The sequence shown here is derived from an EMBL/GenBank/DDBJ whole genome shotgun (WGS) entry which is preliminary data.</text>
</comment>
<accession>A0A2P5F435</accession>
<organism evidence="1 2">
    <name type="scientific">Trema orientale</name>
    <name type="common">Charcoal tree</name>
    <name type="synonym">Celtis orientalis</name>
    <dbReference type="NCBI Taxonomy" id="63057"/>
    <lineage>
        <taxon>Eukaryota</taxon>
        <taxon>Viridiplantae</taxon>
        <taxon>Streptophyta</taxon>
        <taxon>Embryophyta</taxon>
        <taxon>Tracheophyta</taxon>
        <taxon>Spermatophyta</taxon>
        <taxon>Magnoliopsida</taxon>
        <taxon>eudicotyledons</taxon>
        <taxon>Gunneridae</taxon>
        <taxon>Pentapetalae</taxon>
        <taxon>rosids</taxon>
        <taxon>fabids</taxon>
        <taxon>Rosales</taxon>
        <taxon>Cannabaceae</taxon>
        <taxon>Trema</taxon>
    </lineage>
</organism>
<name>A0A2P5F435_TREOI</name>
<reference evidence="2" key="1">
    <citation type="submission" date="2016-06" db="EMBL/GenBank/DDBJ databases">
        <title>Parallel loss of symbiosis genes in relatives of nitrogen-fixing non-legume Parasponia.</title>
        <authorList>
            <person name="Van Velzen R."/>
            <person name="Holmer R."/>
            <person name="Bu F."/>
            <person name="Rutten L."/>
            <person name="Van Zeijl A."/>
            <person name="Liu W."/>
            <person name="Santuari L."/>
            <person name="Cao Q."/>
            <person name="Sharma T."/>
            <person name="Shen D."/>
            <person name="Roswanjaya Y."/>
            <person name="Wardhani T."/>
            <person name="Kalhor M.S."/>
            <person name="Jansen J."/>
            <person name="Van den Hoogen J."/>
            <person name="Gungor B."/>
            <person name="Hartog M."/>
            <person name="Hontelez J."/>
            <person name="Verver J."/>
            <person name="Yang W.-C."/>
            <person name="Schijlen E."/>
            <person name="Repin R."/>
            <person name="Schilthuizen M."/>
            <person name="Schranz E."/>
            <person name="Heidstra R."/>
            <person name="Miyata K."/>
            <person name="Fedorova E."/>
            <person name="Kohlen W."/>
            <person name="Bisseling T."/>
            <person name="Smit S."/>
            <person name="Geurts R."/>
        </authorList>
    </citation>
    <scope>NUCLEOTIDE SEQUENCE [LARGE SCALE GENOMIC DNA]</scope>
    <source>
        <strain evidence="2">cv. RG33-2</strain>
    </source>
</reference>
<proteinExistence type="predicted"/>
<dbReference type="AlphaFoldDB" id="A0A2P5F435"/>
<dbReference type="EMBL" id="JXTC01000064">
    <property type="protein sequence ID" value="PON92570.1"/>
    <property type="molecule type" value="Genomic_DNA"/>
</dbReference>
<evidence type="ECO:0000313" key="1">
    <source>
        <dbReference type="EMBL" id="PON92570.1"/>
    </source>
</evidence>
<keyword evidence="2" id="KW-1185">Reference proteome</keyword>
<feature type="non-terminal residue" evidence="1">
    <location>
        <position position="1"/>
    </location>
</feature>
<sequence>LEHNLQPDAPKSFLISLAFCHQTSTPNKKLMAESLISMLQEQLGSATRLQIEQEIILVKGVKKKSQSSPAISMAFKLCS</sequence>
<gene>
    <name evidence="1" type="ORF">TorRG33x02_116640</name>
</gene>